<dbReference type="STRING" id="2656787.A0A370TT31"/>
<name>A0A370TT31_9HELO</name>
<dbReference type="GeneID" id="43595852"/>
<dbReference type="InterPro" id="IPR017853">
    <property type="entry name" value="GH"/>
</dbReference>
<accession>A0A370TT31</accession>
<dbReference type="SUPFAM" id="SSF51445">
    <property type="entry name" value="(Trans)glycosidases"/>
    <property type="match status" value="1"/>
</dbReference>
<evidence type="ECO:0000256" key="10">
    <source>
        <dbReference type="RuleBase" id="RU361161"/>
    </source>
</evidence>
<dbReference type="InterPro" id="IPR002772">
    <property type="entry name" value="Glyco_hydro_3_C"/>
</dbReference>
<dbReference type="InterPro" id="IPR019800">
    <property type="entry name" value="Glyco_hydro_3_AS"/>
</dbReference>
<evidence type="ECO:0000256" key="7">
    <source>
        <dbReference type="ARBA" id="ARBA00023277"/>
    </source>
</evidence>
<protein>
    <recommendedName>
        <fullName evidence="4 10">beta-glucosidase</fullName>
        <ecNumber evidence="4 10">3.2.1.21</ecNumber>
    </recommendedName>
</protein>
<evidence type="ECO:0000259" key="11">
    <source>
        <dbReference type="SMART" id="SM01217"/>
    </source>
</evidence>
<evidence type="ECO:0000256" key="5">
    <source>
        <dbReference type="ARBA" id="ARBA00022801"/>
    </source>
</evidence>
<feature type="domain" description="Fibronectin type III-like" evidence="11">
    <location>
        <begin position="771"/>
        <end position="845"/>
    </location>
</feature>
<comment type="similarity">
    <text evidence="3 10">Belongs to the glycosyl hydrolase 3 family.</text>
</comment>
<dbReference type="Proteomes" id="UP000254866">
    <property type="component" value="Unassembled WGS sequence"/>
</dbReference>
<dbReference type="GO" id="GO:0030245">
    <property type="term" value="P:cellulose catabolic process"/>
    <property type="evidence" value="ECO:0007669"/>
    <property type="project" value="UniProtKB-UniPathway"/>
</dbReference>
<keyword evidence="6" id="KW-0325">Glycoprotein</keyword>
<dbReference type="InterPro" id="IPR026891">
    <property type="entry name" value="Fn3-like"/>
</dbReference>
<dbReference type="Gene3D" id="3.40.50.1700">
    <property type="entry name" value="Glycoside hydrolase family 3 C-terminal domain"/>
    <property type="match status" value="1"/>
</dbReference>
<keyword evidence="7 10" id="KW-0119">Carbohydrate metabolism</keyword>
<dbReference type="GO" id="GO:0008422">
    <property type="term" value="F:beta-glucosidase activity"/>
    <property type="evidence" value="ECO:0007669"/>
    <property type="project" value="UniProtKB-EC"/>
</dbReference>
<gene>
    <name evidence="12" type="ORF">BP5553_03003</name>
</gene>
<evidence type="ECO:0000256" key="9">
    <source>
        <dbReference type="ARBA" id="ARBA00023326"/>
    </source>
</evidence>
<dbReference type="OrthoDB" id="10036721at2759"/>
<dbReference type="InterPro" id="IPR001764">
    <property type="entry name" value="Glyco_hydro_3_N"/>
</dbReference>
<keyword evidence="9 10" id="KW-0624">Polysaccharide degradation</keyword>
<dbReference type="EC" id="3.2.1.21" evidence="4 10"/>
<reference evidence="12 13" key="1">
    <citation type="journal article" date="2018" name="IMA Fungus">
        <title>IMA Genome-F 9: Draft genome sequence of Annulohypoxylon stygium, Aspergillus mulundensis, Berkeleyomyces basicola (syn. Thielaviopsis basicola), Ceratocystis smalleyi, two Cercospora beticola strains, Coleophoma cylindrospora, Fusarium fracticaudum, Phialophora cf. hyalina, and Morchella septimelata.</title>
        <authorList>
            <person name="Wingfield B.D."/>
            <person name="Bills G.F."/>
            <person name="Dong Y."/>
            <person name="Huang W."/>
            <person name="Nel W.J."/>
            <person name="Swalarsk-Parry B.S."/>
            <person name="Vaghefi N."/>
            <person name="Wilken P.M."/>
            <person name="An Z."/>
            <person name="de Beer Z.W."/>
            <person name="De Vos L."/>
            <person name="Chen L."/>
            <person name="Duong T.A."/>
            <person name="Gao Y."/>
            <person name="Hammerbacher A."/>
            <person name="Kikkert J.R."/>
            <person name="Li Y."/>
            <person name="Li H."/>
            <person name="Li K."/>
            <person name="Li Q."/>
            <person name="Liu X."/>
            <person name="Ma X."/>
            <person name="Naidoo K."/>
            <person name="Pethybridge S.J."/>
            <person name="Sun J."/>
            <person name="Steenkamp E.T."/>
            <person name="van der Nest M.A."/>
            <person name="van Wyk S."/>
            <person name="Wingfield M.J."/>
            <person name="Xiong C."/>
            <person name="Yue Q."/>
            <person name="Zhang X."/>
        </authorList>
    </citation>
    <scope>NUCLEOTIDE SEQUENCE [LARGE SCALE GENOMIC DNA]</scope>
    <source>
        <strain evidence="12 13">BP 5553</strain>
    </source>
</reference>
<comment type="catalytic activity">
    <reaction evidence="1 10">
        <text>Hydrolysis of terminal, non-reducing beta-D-glucosyl residues with release of beta-D-glucose.</text>
        <dbReference type="EC" id="3.2.1.21"/>
    </reaction>
</comment>
<evidence type="ECO:0000256" key="3">
    <source>
        <dbReference type="ARBA" id="ARBA00005336"/>
    </source>
</evidence>
<dbReference type="EMBL" id="NPIC01000002">
    <property type="protein sequence ID" value="RDL38663.1"/>
    <property type="molecule type" value="Genomic_DNA"/>
</dbReference>
<evidence type="ECO:0000256" key="4">
    <source>
        <dbReference type="ARBA" id="ARBA00012744"/>
    </source>
</evidence>
<proteinExistence type="inferred from homology"/>
<keyword evidence="5 10" id="KW-0378">Hydrolase</keyword>
<dbReference type="Pfam" id="PF01915">
    <property type="entry name" value="Glyco_hydro_3_C"/>
    <property type="match status" value="1"/>
</dbReference>
<dbReference type="PANTHER" id="PTHR42715:SF10">
    <property type="entry name" value="BETA-GLUCOSIDASE"/>
    <property type="match status" value="1"/>
</dbReference>
<dbReference type="AlphaFoldDB" id="A0A370TT31"/>
<dbReference type="InterPro" id="IPR036881">
    <property type="entry name" value="Glyco_hydro_3_C_sf"/>
</dbReference>
<evidence type="ECO:0000256" key="8">
    <source>
        <dbReference type="ARBA" id="ARBA00023295"/>
    </source>
</evidence>
<dbReference type="PANTHER" id="PTHR42715">
    <property type="entry name" value="BETA-GLUCOSIDASE"/>
    <property type="match status" value="1"/>
</dbReference>
<dbReference type="PRINTS" id="PR00133">
    <property type="entry name" value="GLHYDRLASE3"/>
</dbReference>
<evidence type="ECO:0000256" key="6">
    <source>
        <dbReference type="ARBA" id="ARBA00023180"/>
    </source>
</evidence>
<evidence type="ECO:0000256" key="2">
    <source>
        <dbReference type="ARBA" id="ARBA00004987"/>
    </source>
</evidence>
<dbReference type="Gene3D" id="2.60.120.260">
    <property type="entry name" value="Galactose-binding domain-like"/>
    <property type="match status" value="1"/>
</dbReference>
<dbReference type="Gene3D" id="3.20.20.300">
    <property type="entry name" value="Glycoside hydrolase, family 3, N-terminal domain"/>
    <property type="match status" value="1"/>
</dbReference>
<comment type="caution">
    <text evidence="12">The sequence shown here is derived from an EMBL/GenBank/DDBJ whole genome shotgun (WGS) entry which is preliminary data.</text>
</comment>
<keyword evidence="13" id="KW-1185">Reference proteome</keyword>
<sequence length="855" mass="94449">MGSNSGGKETKDSIKADRVTEWISQLTLEEKVSLLSGSNFVAATGVPRLGIPGLKLVDSVNGVKGSSHINGSTTLCFPSTTCLGATWNVELMEKLGDELAVQAKQKGASVILGPTVNIHRDPRGGRNFECFSEDPLLTGKLAAALVTGIQRGGVAACPKHFIGNDSETKRRFYSVKTSTDGRAMREIYLAAFEHLIRDSDPMATMTAYNKVQANNKESPLFCSESPIIQQILRDEWNYRGCVISDWYGTRSGLPTLEANLDLEMPGPSVFRGEKLIQEVREGNITKEFIEKRVRNILTLIEKTLDTDLHADEKSMMGDKANLLARTIAFEGIVLLKNEEKTLPLNFDKKWDGKVAIIGPAALNPPVGGGGSAKTPPQYTQRPLGCLRASHPTPSNVQHSVGFRDHQTIPSIPLSITRARNGEEGMDISYFTQDQANTVLQEFQPTMQTAMIGYLKPPLTQETFSEYVISTTIRPSTTGSHTVAIQATGSFELLVDKKLVLSGEMWPPPSVEDFLFIPQALERSCTVRMVARHEYFIQAIVQPFKPFEETGEPRIHGAKLCFMEEYSGEALRDGAVNLASESEISIIFAGRNAEMESEGFDLTSIHLPDNQEKLIKEVSKASRKTVLVLFGGNPIDVSEYVDDVDAIVWAHFLGQEGGEAITDILTGKVCPSGRLTVSWPKALEDVGSFSHFPAVRNSDGDWEIDYVEGLKVGYRNDEYESRWRFGFGLSYTAFKYSNLRCSIFPRGDGGNPGGELAIEVDVTNTGEVRGQEVVQVYIEDPEASMWRPKEELKAFQKVSLNAGERQTVKLMIDQRIAFSFWDDRIPEEACWRVEPGGFRIRVEDLAETVTLDAGFT</sequence>
<dbReference type="Gene3D" id="2.60.40.10">
    <property type="entry name" value="Immunoglobulins"/>
    <property type="match status" value="1"/>
</dbReference>
<dbReference type="Pfam" id="PF00933">
    <property type="entry name" value="Glyco_hydro_3"/>
    <property type="match status" value="1"/>
</dbReference>
<keyword evidence="8 10" id="KW-0326">Glycosidase</keyword>
<dbReference type="InterPro" id="IPR013783">
    <property type="entry name" value="Ig-like_fold"/>
</dbReference>
<organism evidence="12 13">
    <name type="scientific">Venustampulla echinocandica</name>
    <dbReference type="NCBI Taxonomy" id="2656787"/>
    <lineage>
        <taxon>Eukaryota</taxon>
        <taxon>Fungi</taxon>
        <taxon>Dikarya</taxon>
        <taxon>Ascomycota</taxon>
        <taxon>Pezizomycotina</taxon>
        <taxon>Leotiomycetes</taxon>
        <taxon>Helotiales</taxon>
        <taxon>Pleuroascaceae</taxon>
        <taxon>Venustampulla</taxon>
    </lineage>
</organism>
<dbReference type="FunFam" id="2.60.40.10:FF:000495">
    <property type="entry name" value="Periplasmic beta-glucosidase"/>
    <property type="match status" value="1"/>
</dbReference>
<dbReference type="InterPro" id="IPR036962">
    <property type="entry name" value="Glyco_hydro_3_N_sf"/>
</dbReference>
<dbReference type="SMART" id="SM01217">
    <property type="entry name" value="Fn3_like"/>
    <property type="match status" value="1"/>
</dbReference>
<dbReference type="InterPro" id="IPR050288">
    <property type="entry name" value="Cellulose_deg_GH3"/>
</dbReference>
<evidence type="ECO:0000256" key="1">
    <source>
        <dbReference type="ARBA" id="ARBA00000448"/>
    </source>
</evidence>
<dbReference type="SUPFAM" id="SSF52279">
    <property type="entry name" value="Beta-D-glucan exohydrolase, C-terminal domain"/>
    <property type="match status" value="1"/>
</dbReference>
<evidence type="ECO:0000313" key="12">
    <source>
        <dbReference type="EMBL" id="RDL38663.1"/>
    </source>
</evidence>
<dbReference type="PROSITE" id="PS00775">
    <property type="entry name" value="GLYCOSYL_HYDROL_F3"/>
    <property type="match status" value="1"/>
</dbReference>
<dbReference type="UniPathway" id="UPA00696"/>
<comment type="pathway">
    <text evidence="2 10">Glycan metabolism; cellulose degradation.</text>
</comment>
<dbReference type="RefSeq" id="XP_031871319.1">
    <property type="nucleotide sequence ID" value="XM_032011626.1"/>
</dbReference>
<evidence type="ECO:0000313" key="13">
    <source>
        <dbReference type="Proteomes" id="UP000254866"/>
    </source>
</evidence>
<dbReference type="Pfam" id="PF14310">
    <property type="entry name" value="Fn3-like"/>
    <property type="match status" value="1"/>
</dbReference>